<name>A0A427AHG4_ENSVE</name>
<feature type="non-terminal residue" evidence="1">
    <location>
        <position position="1"/>
    </location>
</feature>
<reference evidence="1 2" key="1">
    <citation type="journal article" date="2014" name="Agronomy (Basel)">
        <title>A Draft Genome Sequence for Ensete ventricosum, the Drought-Tolerant Tree Against Hunger.</title>
        <authorList>
            <person name="Harrison J."/>
            <person name="Moore K.A."/>
            <person name="Paszkiewicz K."/>
            <person name="Jones T."/>
            <person name="Grant M."/>
            <person name="Ambacheew D."/>
            <person name="Muzemil S."/>
            <person name="Studholme D.J."/>
        </authorList>
    </citation>
    <scope>NUCLEOTIDE SEQUENCE [LARGE SCALE GENOMIC DNA]</scope>
</reference>
<sequence>SDPDSKRDPDPITISVLYCHRTARISLLRIPTVGFLLRPTALLCVYLRTLHKPSSLPIGLPRLQRWRRRSPLPPCDLSCKGKQALAFFPPCARSPPSTRDRKP</sequence>
<proteinExistence type="predicted"/>
<dbReference type="EMBL" id="AMZH03002417">
    <property type="protein sequence ID" value="RRT75650.1"/>
    <property type="molecule type" value="Genomic_DNA"/>
</dbReference>
<gene>
    <name evidence="1" type="ORF">B296_00004139</name>
</gene>
<accession>A0A427AHG4</accession>
<evidence type="ECO:0000313" key="1">
    <source>
        <dbReference type="EMBL" id="RRT75650.1"/>
    </source>
</evidence>
<organism evidence="1 2">
    <name type="scientific">Ensete ventricosum</name>
    <name type="common">Abyssinian banana</name>
    <name type="synonym">Musa ensete</name>
    <dbReference type="NCBI Taxonomy" id="4639"/>
    <lineage>
        <taxon>Eukaryota</taxon>
        <taxon>Viridiplantae</taxon>
        <taxon>Streptophyta</taxon>
        <taxon>Embryophyta</taxon>
        <taxon>Tracheophyta</taxon>
        <taxon>Spermatophyta</taxon>
        <taxon>Magnoliopsida</taxon>
        <taxon>Liliopsida</taxon>
        <taxon>Zingiberales</taxon>
        <taxon>Musaceae</taxon>
        <taxon>Ensete</taxon>
    </lineage>
</organism>
<comment type="caution">
    <text evidence="1">The sequence shown here is derived from an EMBL/GenBank/DDBJ whole genome shotgun (WGS) entry which is preliminary data.</text>
</comment>
<dbReference type="AlphaFoldDB" id="A0A427AHG4"/>
<protein>
    <submittedName>
        <fullName evidence="1">Uncharacterized protein</fullName>
    </submittedName>
</protein>
<evidence type="ECO:0000313" key="2">
    <source>
        <dbReference type="Proteomes" id="UP000287651"/>
    </source>
</evidence>
<dbReference type="Proteomes" id="UP000287651">
    <property type="component" value="Unassembled WGS sequence"/>
</dbReference>